<dbReference type="InterPro" id="IPR036390">
    <property type="entry name" value="WH_DNA-bd_sf"/>
</dbReference>
<protein>
    <submittedName>
        <fullName evidence="1">Uncharacterized protein</fullName>
    </submittedName>
</protein>
<dbReference type="Gene3D" id="1.10.10.10">
    <property type="entry name" value="Winged helix-like DNA-binding domain superfamily/Winged helix DNA-binding domain"/>
    <property type="match status" value="1"/>
</dbReference>
<dbReference type="HOGENOM" id="CLU_762794_0_0_10"/>
<dbReference type="OrthoDB" id="1242035at2"/>
<dbReference type="AlphaFoldDB" id="G0L6D4"/>
<reference evidence="2" key="1">
    <citation type="submission" date="2009-07" db="EMBL/GenBank/DDBJ databases">
        <title>Complete genome sequence of Zobellia galactanivorans Dsij.</title>
        <authorList>
            <consortium name="Genoscope - CEA"/>
        </authorList>
    </citation>
    <scope>NUCLEOTIDE SEQUENCE [LARGE SCALE GENOMIC DNA]</scope>
    <source>
        <strain evidence="2">DSM 12802 / CCUG 47099 / CIP 106680 / NCIMB 13871 / Dsij</strain>
    </source>
</reference>
<keyword evidence="2" id="KW-1185">Reference proteome</keyword>
<dbReference type="InterPro" id="IPR036388">
    <property type="entry name" value="WH-like_DNA-bd_sf"/>
</dbReference>
<name>G0L6D4_ZOBGA</name>
<dbReference type="Pfam" id="PF21205">
    <property type="entry name" value="Rep3_C"/>
    <property type="match status" value="1"/>
</dbReference>
<dbReference type="Proteomes" id="UP000008898">
    <property type="component" value="Chromosome"/>
</dbReference>
<dbReference type="STRING" id="63186.ZOBELLIA_2710"/>
<accession>G0L6D4</accession>
<gene>
    <name evidence="1" type="ordered locus">zobellia_2710</name>
</gene>
<dbReference type="KEGG" id="zga:ZOBELLIA_2710"/>
<proteinExistence type="predicted"/>
<dbReference type="PATRIC" id="fig|63186.3.peg.2665"/>
<evidence type="ECO:0000313" key="1">
    <source>
        <dbReference type="EMBL" id="CAZ96860.1"/>
    </source>
</evidence>
<evidence type="ECO:0000313" key="2">
    <source>
        <dbReference type="Proteomes" id="UP000008898"/>
    </source>
</evidence>
<dbReference type="EMBL" id="FP476056">
    <property type="protein sequence ID" value="CAZ96860.1"/>
    <property type="molecule type" value="Genomic_DNA"/>
</dbReference>
<dbReference type="RefSeq" id="WP_013994056.1">
    <property type="nucleotide sequence ID" value="NC_015844.1"/>
</dbReference>
<reference evidence="1 2" key="2">
    <citation type="journal article" date="2012" name="Environ. Microbiol.">
        <title>Characterization of the first alginolytic operons in a marine bacterium: from their emergence in marine Flavobacteriia to their independent transfers to marine Proteobacteria and human gut Bacteroides.</title>
        <authorList>
            <person name="Thomas F."/>
            <person name="Barbeyron T."/>
            <person name="Tonon T."/>
            <person name="Genicot S."/>
            <person name="Czjzek M."/>
            <person name="Michel G."/>
        </authorList>
    </citation>
    <scope>NUCLEOTIDE SEQUENCE [LARGE SCALE GENOMIC DNA]</scope>
    <source>
        <strain evidence="2">DSM 12802 / CCUG 47099 / CIP 106680 / NCIMB 13871 / Dsij</strain>
    </source>
</reference>
<sequence length="363" mass="43101">MELRNKQLNQANFFTRSLFKLDKEIHKDIVYLIQSKIDFFGKPKSVIKISLNDYIDAKSTSKNDTYSFSEFYKFTNEVKNVGGAFYNKIERSFIAFNIVDNVQVDPDSPDTLKIELARFGKIFFYKEKLIQYINEITPVGKVQKQNGFTQIENSVFKIRGARRKKFYEILSQFKNTGFCIIAVIELKMILGYIEIIDKELKTTLTPEDQLKLIFIPEKNYEFKDKQPKFSYFERDFLKPAIQWINSEKCKDIKELRINRKFKKGRRISHIEFRFKPLKHELNKEELSCLEFFKGLGLDETQVIYLINRIGSGEMKKRWMENIQRSTFGQNQTAKYYDKVKQSEIKNISGFLYKNLFKELNKIS</sequence>
<organism evidence="1 2">
    <name type="scientific">Zobellia galactanivorans (strain DSM 12802 / CCUG 47099 / CIP 106680 / NCIMB 13871 / Dsij)</name>
    <dbReference type="NCBI Taxonomy" id="63186"/>
    <lineage>
        <taxon>Bacteria</taxon>
        <taxon>Pseudomonadati</taxon>
        <taxon>Bacteroidota</taxon>
        <taxon>Flavobacteriia</taxon>
        <taxon>Flavobacteriales</taxon>
        <taxon>Flavobacteriaceae</taxon>
        <taxon>Zobellia</taxon>
    </lineage>
</organism>
<dbReference type="SUPFAM" id="SSF46785">
    <property type="entry name" value="Winged helix' DNA-binding domain"/>
    <property type="match status" value="1"/>
</dbReference>